<keyword evidence="3" id="KW-0614">Plasmid</keyword>
<dbReference type="Proteomes" id="UP000007735">
    <property type="component" value="Plasmid pSfHH103e"/>
</dbReference>
<dbReference type="PATRIC" id="fig|380.5.peg.5765"/>
<feature type="signal peptide" evidence="2">
    <location>
        <begin position="1"/>
        <end position="25"/>
    </location>
</feature>
<reference evidence="3 4" key="1">
    <citation type="journal article" date="2012" name="J. Bacteriol.">
        <title>Genome sequence of the soybean symbiont Sinorhizobium fredii HH103.</title>
        <authorList>
            <person name="Weidner S."/>
            <person name="Becker A."/>
            <person name="Bonilla I."/>
            <person name="Jaenicke S."/>
            <person name="Lloret J."/>
            <person name="Margaret I."/>
            <person name="Puhler A."/>
            <person name="Ruiz-Sainz J.E."/>
            <person name="Schneiker-Bekel S."/>
            <person name="Szczepanowski R."/>
            <person name="Vinardell J.M."/>
            <person name="Zehner S."/>
            <person name="Gottfert M."/>
        </authorList>
    </citation>
    <scope>NUCLEOTIDE SEQUENCE [LARGE SCALE GENOMIC DNA]</scope>
    <source>
        <strain evidence="3 4">HH103</strain>
        <plasmid evidence="4">pSfHH103e</plasmid>
    </source>
</reference>
<feature type="region of interest" description="Disordered" evidence="1">
    <location>
        <begin position="77"/>
        <end position="102"/>
    </location>
</feature>
<gene>
    <name evidence="3" type="ordered locus">SFHH103_06206</name>
</gene>
<feature type="chain" id="PRO_5003519513" description="Pilus assembly protein" evidence="2">
    <location>
        <begin position="26"/>
        <end position="102"/>
    </location>
</feature>
<geneLocation type="plasmid" evidence="3 4">
    <name>pSfHH103e</name>
</geneLocation>
<dbReference type="HOGENOM" id="CLU_2344679_0_0_5"/>
<dbReference type="PROSITE" id="PS51257">
    <property type="entry name" value="PROKAR_LIPOPROTEIN"/>
    <property type="match status" value="1"/>
</dbReference>
<evidence type="ECO:0000256" key="2">
    <source>
        <dbReference type="SAM" id="SignalP"/>
    </source>
</evidence>
<keyword evidence="2" id="KW-0732">Signal</keyword>
<evidence type="ECO:0000313" key="3">
    <source>
        <dbReference type="EMBL" id="CCF00666.1"/>
    </source>
</evidence>
<name>G9AHY4_SINF1</name>
<protein>
    <recommendedName>
        <fullName evidence="5">Pilus assembly protein</fullName>
    </recommendedName>
</protein>
<evidence type="ECO:0000256" key="1">
    <source>
        <dbReference type="SAM" id="MobiDB-lite"/>
    </source>
</evidence>
<sequence length="102" mass="10699">MSFPRSKRALLVLTAAGLLSGCADYMNHRDSITFGLGNAVEANKGIHIQDPFPRAAYNTQISSDGKVIHRAIRSYQGGAQTSAPPPSAVILPVATPPNGAAR</sequence>
<dbReference type="EMBL" id="HE616899">
    <property type="protein sequence ID" value="CCF00666.1"/>
    <property type="molecule type" value="Genomic_DNA"/>
</dbReference>
<organism evidence="3 4">
    <name type="scientific">Sinorhizobium fredii (strain HH103)</name>
    <dbReference type="NCBI Taxonomy" id="1117943"/>
    <lineage>
        <taxon>Bacteria</taxon>
        <taxon>Pseudomonadati</taxon>
        <taxon>Pseudomonadota</taxon>
        <taxon>Alphaproteobacteria</taxon>
        <taxon>Hyphomicrobiales</taxon>
        <taxon>Rhizobiaceae</taxon>
        <taxon>Sinorhizobium/Ensifer group</taxon>
        <taxon>Sinorhizobium</taxon>
    </lineage>
</organism>
<proteinExistence type="predicted"/>
<evidence type="ECO:0000313" key="4">
    <source>
        <dbReference type="Proteomes" id="UP000007735"/>
    </source>
</evidence>
<accession>G9AHY4</accession>
<evidence type="ECO:0008006" key="5">
    <source>
        <dbReference type="Google" id="ProtNLM"/>
    </source>
</evidence>
<dbReference type="AlphaFoldDB" id="G9AHY4"/>
<dbReference type="RefSeq" id="WP_014332313.1">
    <property type="nucleotide sequence ID" value="NC_016815.1"/>
</dbReference>
<dbReference type="KEGG" id="sfh:SFHH103_06206"/>